<organism evidence="3 4">
    <name type="scientific">Aspergillus bertholletiae</name>
    <dbReference type="NCBI Taxonomy" id="1226010"/>
    <lineage>
        <taxon>Eukaryota</taxon>
        <taxon>Fungi</taxon>
        <taxon>Dikarya</taxon>
        <taxon>Ascomycota</taxon>
        <taxon>Pezizomycotina</taxon>
        <taxon>Eurotiomycetes</taxon>
        <taxon>Eurotiomycetidae</taxon>
        <taxon>Eurotiales</taxon>
        <taxon>Aspergillaceae</taxon>
        <taxon>Aspergillus</taxon>
        <taxon>Aspergillus subgen. Circumdati</taxon>
    </lineage>
</organism>
<dbReference type="AlphaFoldDB" id="A0A5N7BIV7"/>
<proteinExistence type="predicted"/>
<evidence type="ECO:0000256" key="2">
    <source>
        <dbReference type="SAM" id="MobiDB-lite"/>
    </source>
</evidence>
<feature type="compositionally biased region" description="Polar residues" evidence="2">
    <location>
        <begin position="188"/>
        <end position="197"/>
    </location>
</feature>
<reference evidence="3 4" key="1">
    <citation type="submission" date="2019-04" db="EMBL/GenBank/DDBJ databases">
        <title>Friends and foes A comparative genomics studyof 23 Aspergillus species from section Flavi.</title>
        <authorList>
            <consortium name="DOE Joint Genome Institute"/>
            <person name="Kjaerbolling I."/>
            <person name="Vesth T."/>
            <person name="Frisvad J.C."/>
            <person name="Nybo J.L."/>
            <person name="Theobald S."/>
            <person name="Kildgaard S."/>
            <person name="Isbrandt T."/>
            <person name="Kuo A."/>
            <person name="Sato A."/>
            <person name="Lyhne E.K."/>
            <person name="Kogle M.E."/>
            <person name="Wiebenga A."/>
            <person name="Kun R.S."/>
            <person name="Lubbers R.J."/>
            <person name="Makela M.R."/>
            <person name="Barry K."/>
            <person name="Chovatia M."/>
            <person name="Clum A."/>
            <person name="Daum C."/>
            <person name="Haridas S."/>
            <person name="He G."/>
            <person name="LaButti K."/>
            <person name="Lipzen A."/>
            <person name="Mondo S."/>
            <person name="Riley R."/>
            <person name="Salamov A."/>
            <person name="Simmons B.A."/>
            <person name="Magnuson J.K."/>
            <person name="Henrissat B."/>
            <person name="Mortensen U.H."/>
            <person name="Larsen T.O."/>
            <person name="Devries R.P."/>
            <person name="Grigoriev I.V."/>
            <person name="Machida M."/>
            <person name="Baker S.E."/>
            <person name="Andersen M.R."/>
        </authorList>
    </citation>
    <scope>NUCLEOTIDE SEQUENCE [LARGE SCALE GENOMIC DNA]</scope>
    <source>
        <strain evidence="3 4">IBT 29228</strain>
    </source>
</reference>
<feature type="compositionally biased region" description="Low complexity" evidence="2">
    <location>
        <begin position="51"/>
        <end position="75"/>
    </location>
</feature>
<feature type="coiled-coil region" evidence="1">
    <location>
        <begin position="124"/>
        <end position="151"/>
    </location>
</feature>
<keyword evidence="4" id="KW-1185">Reference proteome</keyword>
<evidence type="ECO:0000313" key="4">
    <source>
        <dbReference type="Proteomes" id="UP000326198"/>
    </source>
</evidence>
<protein>
    <submittedName>
        <fullName evidence="3">Uncharacterized protein</fullName>
    </submittedName>
</protein>
<sequence length="310" mass="34253">MEALNPHSGGPPSASRWMPLSGVPPLPPLPTPIYRGGPRALDIPFDLDQISNSESSRAPSRASSRSSRSTRSAYSTRKRQGTGPALNPQSLRKLAESHENQEYKRQAEIRSIHAYIDQRIEAQTAQQRTQEQQYEAQIKALEEKVQELQQAQIPPTDSGPRTAKKAPYTELLQAPQAPQSRKAEFSTHGPQNRAASNKKSDRPESTYADITALLKTNPGGQGWQTVTTKRYQKTARTQAENLPQLKAAKRTPLEARRLIFRRENGLETPKAECEDIILGLNIALTKAGLPDFLRVVDAGYTCTGAISIIL</sequence>
<accession>A0A5N7BIV7</accession>
<feature type="region of interest" description="Disordered" evidence="2">
    <location>
        <begin position="1"/>
        <end position="102"/>
    </location>
</feature>
<feature type="compositionally biased region" description="Basic and acidic residues" evidence="2">
    <location>
        <begin position="93"/>
        <end position="102"/>
    </location>
</feature>
<dbReference type="OrthoDB" id="4365810at2759"/>
<feature type="compositionally biased region" description="Pro residues" evidence="2">
    <location>
        <begin position="22"/>
        <end position="31"/>
    </location>
</feature>
<keyword evidence="1" id="KW-0175">Coiled coil</keyword>
<dbReference type="EMBL" id="ML736170">
    <property type="protein sequence ID" value="KAE8381467.1"/>
    <property type="molecule type" value="Genomic_DNA"/>
</dbReference>
<evidence type="ECO:0000256" key="1">
    <source>
        <dbReference type="SAM" id="Coils"/>
    </source>
</evidence>
<gene>
    <name evidence="3" type="ORF">BDV26DRAFT_289321</name>
</gene>
<name>A0A5N7BIV7_9EURO</name>
<dbReference type="Proteomes" id="UP000326198">
    <property type="component" value="Unassembled WGS sequence"/>
</dbReference>
<feature type="region of interest" description="Disordered" evidence="2">
    <location>
        <begin position="173"/>
        <end position="204"/>
    </location>
</feature>
<evidence type="ECO:0000313" key="3">
    <source>
        <dbReference type="EMBL" id="KAE8381467.1"/>
    </source>
</evidence>